<protein>
    <recommendedName>
        <fullName evidence="1">N-acetyltransferase domain-containing protein</fullName>
    </recommendedName>
</protein>
<dbReference type="Gene3D" id="3.40.630.30">
    <property type="match status" value="1"/>
</dbReference>
<dbReference type="SUPFAM" id="SSF55729">
    <property type="entry name" value="Acyl-CoA N-acyltransferases (Nat)"/>
    <property type="match status" value="1"/>
</dbReference>
<sequence length="247" mass="28364">MDPDRKVVDTFHQLFLQNIQNRVPLPKFKTFLRQYSPLIKSRLLEFYEVSDGTLFDMQKQLALIQNYSKRDALKAIYQEPDTQILTPPDYTELHTPLNLLQAARIWKYSCQGVSAKYVHNVTRVRKDVTVGMMGINNEILAIVFYVPVKNADGTLNHIDLLLICTRPGSGYGRTIIEKFHAKVKADYPGQQVEVQLSSLDTAKGFYTKMGYVDTDQKDEGLSIMKKALGGRTRRRHGRRTRKNGRLI</sequence>
<dbReference type="EMBL" id="MN740318">
    <property type="protein sequence ID" value="QHT99916.1"/>
    <property type="molecule type" value="Genomic_DNA"/>
</dbReference>
<evidence type="ECO:0000313" key="2">
    <source>
        <dbReference type="EMBL" id="QHT99916.1"/>
    </source>
</evidence>
<accession>A0A6C0J5M4</accession>
<proteinExistence type="predicted"/>
<reference evidence="2" key="1">
    <citation type="journal article" date="2020" name="Nature">
        <title>Giant virus diversity and host interactions through global metagenomics.</title>
        <authorList>
            <person name="Schulz F."/>
            <person name="Roux S."/>
            <person name="Paez-Espino D."/>
            <person name="Jungbluth S."/>
            <person name="Walsh D.A."/>
            <person name="Denef V.J."/>
            <person name="McMahon K.D."/>
            <person name="Konstantinidis K.T."/>
            <person name="Eloe-Fadrosh E.A."/>
            <person name="Kyrpides N.C."/>
            <person name="Woyke T."/>
        </authorList>
    </citation>
    <scope>NUCLEOTIDE SEQUENCE</scope>
    <source>
        <strain evidence="2">GVMAG-M-3300025778-1</strain>
    </source>
</reference>
<dbReference type="InterPro" id="IPR000182">
    <property type="entry name" value="GNAT_dom"/>
</dbReference>
<dbReference type="GO" id="GO:0016747">
    <property type="term" value="F:acyltransferase activity, transferring groups other than amino-acyl groups"/>
    <property type="evidence" value="ECO:0007669"/>
    <property type="project" value="InterPro"/>
</dbReference>
<evidence type="ECO:0000259" key="1">
    <source>
        <dbReference type="Pfam" id="PF13673"/>
    </source>
</evidence>
<dbReference type="AlphaFoldDB" id="A0A6C0J5M4"/>
<feature type="domain" description="N-acetyltransferase" evidence="1">
    <location>
        <begin position="156"/>
        <end position="217"/>
    </location>
</feature>
<dbReference type="Pfam" id="PF13673">
    <property type="entry name" value="Acetyltransf_10"/>
    <property type="match status" value="1"/>
</dbReference>
<dbReference type="InterPro" id="IPR016181">
    <property type="entry name" value="Acyl_CoA_acyltransferase"/>
</dbReference>
<organism evidence="2">
    <name type="scientific">viral metagenome</name>
    <dbReference type="NCBI Taxonomy" id="1070528"/>
    <lineage>
        <taxon>unclassified sequences</taxon>
        <taxon>metagenomes</taxon>
        <taxon>organismal metagenomes</taxon>
    </lineage>
</organism>
<name>A0A6C0J5M4_9ZZZZ</name>